<evidence type="ECO:0000313" key="2">
    <source>
        <dbReference type="Proteomes" id="UP000479051"/>
    </source>
</evidence>
<dbReference type="GeneID" id="55603495"/>
<protein>
    <submittedName>
        <fullName evidence="1">Uncharacterized protein</fullName>
    </submittedName>
</protein>
<organism evidence="1 2">
    <name type="scientific">Cronobacter phage vB_CsaP_009</name>
    <dbReference type="NCBI Taxonomy" id="2699738"/>
    <lineage>
        <taxon>Viruses</taxon>
        <taxon>Duplodnaviria</taxon>
        <taxon>Heunggongvirae</taxon>
        <taxon>Uroviricota</taxon>
        <taxon>Caudoviricetes</taxon>
        <taxon>Grimontviridae</taxon>
        <taxon>Privateervirus</taxon>
        <taxon>Privateervirus pv009</taxon>
    </lineage>
</organism>
<dbReference type="Proteomes" id="UP000479051">
    <property type="component" value="Segment"/>
</dbReference>
<dbReference type="KEGG" id="vg:55603495"/>
<keyword evidence="2" id="KW-1185">Reference proteome</keyword>
<dbReference type="EMBL" id="LC519601">
    <property type="protein sequence ID" value="BBU72707.1"/>
    <property type="molecule type" value="Genomic_DNA"/>
</dbReference>
<proteinExistence type="predicted"/>
<dbReference type="RefSeq" id="YP_009833440.1">
    <property type="nucleotide sequence ID" value="NC_048664.1"/>
</dbReference>
<sequence length="55" mass="6367">MSAPEVVTIGLSESALDRRERLIAEKEERDRKRKESEKVHPITAMFSKFYDNQGS</sequence>
<evidence type="ECO:0000313" key="1">
    <source>
        <dbReference type="EMBL" id="BBU72707.1"/>
    </source>
</evidence>
<accession>A0A679FNP8</accession>
<reference evidence="1 2" key="1">
    <citation type="submission" date="2020-01" db="EMBL/GenBank/DDBJ databases">
        <title>Isolation, characterization and genomic analysis of a lytic bacteriophage vB_CsaP_009 infecting Cronobacter.</title>
        <authorList>
            <person name="Soleimani-Delfan A."/>
            <person name="Shahin K."/>
            <person name="Barazandeh M."/>
            <person name="Komijani M."/>
        </authorList>
    </citation>
    <scope>NUCLEOTIDE SEQUENCE [LARGE SCALE GENOMIC DNA]</scope>
</reference>
<name>A0A679FNP8_9CAUD</name>